<evidence type="ECO:0000313" key="2">
    <source>
        <dbReference type="Proteomes" id="UP000543598"/>
    </source>
</evidence>
<dbReference type="EMBL" id="JABEMB010000011">
    <property type="protein sequence ID" value="NNH04050.1"/>
    <property type="molecule type" value="Genomic_DNA"/>
</dbReference>
<name>A0A7Y2M037_9MICO</name>
<comment type="caution">
    <text evidence="1">The sequence shown here is derived from an EMBL/GenBank/DDBJ whole genome shotgun (WGS) entry which is preliminary data.</text>
</comment>
<dbReference type="InterPro" id="IPR029058">
    <property type="entry name" value="AB_hydrolase_fold"/>
</dbReference>
<dbReference type="Pfam" id="PF06821">
    <property type="entry name" value="Ser_hydrolase"/>
    <property type="match status" value="1"/>
</dbReference>
<reference evidence="1 2" key="1">
    <citation type="submission" date="2020-05" db="EMBL/GenBank/DDBJ databases">
        <title>MicrobeNet Type strains.</title>
        <authorList>
            <person name="Nicholson A.C."/>
        </authorList>
    </citation>
    <scope>NUCLEOTIDE SEQUENCE [LARGE SCALE GENOMIC DNA]</scope>
    <source>
        <strain evidence="1 2">JCM 14282</strain>
    </source>
</reference>
<dbReference type="InterPro" id="IPR010662">
    <property type="entry name" value="RBBP9/YdeN"/>
</dbReference>
<dbReference type="SUPFAM" id="SSF53474">
    <property type="entry name" value="alpha/beta-Hydrolases"/>
    <property type="match status" value="1"/>
</dbReference>
<accession>A0A7Y2M037</accession>
<dbReference type="RefSeq" id="WP_167039669.1">
    <property type="nucleotide sequence ID" value="NZ_BAAANA010000001.1"/>
</dbReference>
<organism evidence="1 2">
    <name type="scientific">Microbacterium ulmi</name>
    <dbReference type="NCBI Taxonomy" id="179095"/>
    <lineage>
        <taxon>Bacteria</taxon>
        <taxon>Bacillati</taxon>
        <taxon>Actinomycetota</taxon>
        <taxon>Actinomycetes</taxon>
        <taxon>Micrococcales</taxon>
        <taxon>Microbacteriaceae</taxon>
        <taxon>Microbacterium</taxon>
    </lineage>
</organism>
<dbReference type="Gene3D" id="3.40.50.1820">
    <property type="entry name" value="alpha/beta hydrolase"/>
    <property type="match status" value="1"/>
</dbReference>
<keyword evidence="2" id="KW-1185">Reference proteome</keyword>
<keyword evidence="1" id="KW-0378">Hydrolase</keyword>
<proteinExistence type="predicted"/>
<gene>
    <name evidence="1" type="ORF">HLA99_09340</name>
</gene>
<evidence type="ECO:0000313" key="1">
    <source>
        <dbReference type="EMBL" id="NNH04050.1"/>
    </source>
</evidence>
<dbReference type="Proteomes" id="UP000543598">
    <property type="component" value="Unassembled WGS sequence"/>
</dbReference>
<dbReference type="AlphaFoldDB" id="A0A7Y2M037"/>
<dbReference type="GO" id="GO:0016787">
    <property type="term" value="F:hydrolase activity"/>
    <property type="evidence" value="ECO:0007669"/>
    <property type="project" value="UniProtKB-KW"/>
</dbReference>
<protein>
    <submittedName>
        <fullName evidence="1">Alpha/beta hydrolase</fullName>
    </submittedName>
</protein>
<sequence length="199" mass="21474">MEPYVEHAEKNDSEVRYLMVPGIGGSGAGHWQSRWQADHLSRADRIAPLSWDEPRLDDWLDAIDRSMTTDTVIVAHSLGCLAVARWLQSERAKERLPLGAFLVAAPDRAAPTFPAAAATFTAVVAPLPVPAVVIGSVNDPYCTPAVAAELAAGWGARLVDVGPQGHLNEASGIQDWSEGRRLLTAFVAGCRRRAQRDES</sequence>